<dbReference type="AlphaFoldDB" id="A0A841Q5M6"/>
<reference evidence="3 4" key="1">
    <citation type="submission" date="2020-08" db="EMBL/GenBank/DDBJ databases">
        <title>Genomic Encyclopedia of Type Strains, Phase IV (KMG-IV): sequencing the most valuable type-strain genomes for metagenomic binning, comparative biology and taxonomic classification.</title>
        <authorList>
            <person name="Goeker M."/>
        </authorList>
    </citation>
    <scope>NUCLEOTIDE SEQUENCE [LARGE SCALE GENOMIC DNA]</scope>
    <source>
        <strain evidence="3 4">DSM 19612</strain>
    </source>
</reference>
<keyword evidence="2" id="KW-0472">Membrane</keyword>
<feature type="transmembrane region" description="Helical" evidence="2">
    <location>
        <begin position="21"/>
        <end position="43"/>
    </location>
</feature>
<dbReference type="Proteomes" id="UP000581688">
    <property type="component" value="Unassembled WGS sequence"/>
</dbReference>
<feature type="compositionally biased region" description="Basic and acidic residues" evidence="1">
    <location>
        <begin position="238"/>
        <end position="251"/>
    </location>
</feature>
<evidence type="ECO:0000256" key="2">
    <source>
        <dbReference type="SAM" id="Phobius"/>
    </source>
</evidence>
<name>A0A841Q5M6_9BACI</name>
<dbReference type="InterPro" id="IPR023848">
    <property type="entry name" value="TasA"/>
</dbReference>
<evidence type="ECO:0000313" key="3">
    <source>
        <dbReference type="EMBL" id="MBB6453684.1"/>
    </source>
</evidence>
<dbReference type="GO" id="GO:0097311">
    <property type="term" value="C:bacterial biofilm matrix"/>
    <property type="evidence" value="ECO:0007669"/>
    <property type="project" value="InterPro"/>
</dbReference>
<organism evidence="3 4">
    <name type="scientific">Salirhabdus euzebyi</name>
    <dbReference type="NCBI Taxonomy" id="394506"/>
    <lineage>
        <taxon>Bacteria</taxon>
        <taxon>Bacillati</taxon>
        <taxon>Bacillota</taxon>
        <taxon>Bacilli</taxon>
        <taxon>Bacillales</taxon>
        <taxon>Bacillaceae</taxon>
        <taxon>Salirhabdus</taxon>
    </lineage>
</organism>
<feature type="compositionally biased region" description="Acidic residues" evidence="1">
    <location>
        <begin position="220"/>
        <end position="232"/>
    </location>
</feature>
<comment type="caution">
    <text evidence="3">The sequence shown here is derived from an EMBL/GenBank/DDBJ whole genome shotgun (WGS) entry which is preliminary data.</text>
</comment>
<keyword evidence="4" id="KW-1185">Reference proteome</keyword>
<dbReference type="NCBIfam" id="TIGR04087">
    <property type="entry name" value="YqxM_for_SipW"/>
    <property type="match status" value="1"/>
</dbReference>
<protein>
    <submittedName>
        <fullName evidence="3">TasA anchoring/assembly protein</fullName>
    </submittedName>
</protein>
<sequence>MNNSRLQRFRKRRKFIFVSKIIAIWYMAIISIVYFSSSTGAYFNVSKINTATIQAGEWWDKSNLVFVRDNQGVDVYQSCKPVEISAIVKNDSNIAMIGSTEYEVHHHLKKEPEKGESTIVGSGTINPLNGNESITLTLTADQEGDYQFKVFQRPGYNDNYENRTAIWDRKIKVNCQQGSNVNSEEEVINKDENLEVEENPVDVPEHIENEELSESNPPENVDDESQIEEESNSDGTTDGEKQEENLPKENDVDNQQENLEEQPEEEQDSTEEGETNNENQTE</sequence>
<feature type="region of interest" description="Disordered" evidence="1">
    <location>
        <begin position="178"/>
        <end position="282"/>
    </location>
</feature>
<evidence type="ECO:0000313" key="4">
    <source>
        <dbReference type="Proteomes" id="UP000581688"/>
    </source>
</evidence>
<keyword evidence="2" id="KW-0812">Transmembrane</keyword>
<keyword evidence="2" id="KW-1133">Transmembrane helix</keyword>
<feature type="compositionally biased region" description="Acidic residues" evidence="1">
    <location>
        <begin position="252"/>
        <end position="282"/>
    </location>
</feature>
<accession>A0A841Q5M6</accession>
<dbReference type="EMBL" id="JACHGH010000005">
    <property type="protein sequence ID" value="MBB6453684.1"/>
    <property type="molecule type" value="Genomic_DNA"/>
</dbReference>
<gene>
    <name evidence="3" type="ORF">HNQ94_002133</name>
</gene>
<dbReference type="RefSeq" id="WP_174495970.1">
    <property type="nucleotide sequence ID" value="NZ_CADDWK010000005.1"/>
</dbReference>
<proteinExistence type="predicted"/>
<evidence type="ECO:0000256" key="1">
    <source>
        <dbReference type="SAM" id="MobiDB-lite"/>
    </source>
</evidence>